<reference evidence="1 2" key="1">
    <citation type="journal article" date="2017" name="Nat. Commun.">
        <title>'ARMAN' archaea depend on association with euryarchaeal host in culture and in situ.</title>
        <authorList>
            <person name="Golyshina O."/>
            <person name="Toshchakov S."/>
            <person name="Makarova K."/>
            <person name="Gavrilov S."/>
            <person name="Korzhenkov A."/>
            <person name="La Cono V."/>
            <person name="Arcadi E."/>
            <person name="Nechitaylo T."/>
            <person name="Ferrer M."/>
            <person name="Kublanov I."/>
            <person name="Wolf Y."/>
            <person name="Yakimov M."/>
            <person name="Golyshin P."/>
            <person name="Slesarev A."/>
            <person name="Kozyavkin S."/>
        </authorList>
    </citation>
    <scope>NUCLEOTIDE SEQUENCE [LARGE SCALE GENOMIC DNA]</scope>
    <source>
        <strain evidence="1 2">Mia14</strain>
    </source>
</reference>
<proteinExistence type="predicted"/>
<dbReference type="EMBL" id="CP019964">
    <property type="protein sequence ID" value="ASI13726.1"/>
    <property type="molecule type" value="Genomic_DNA"/>
</dbReference>
<evidence type="ECO:0000313" key="1">
    <source>
        <dbReference type="EMBL" id="ASI13726.1"/>
    </source>
</evidence>
<accession>A0A218NMQ0</accession>
<evidence type="ECO:0000313" key="2">
    <source>
        <dbReference type="Proteomes" id="UP000197679"/>
    </source>
</evidence>
<dbReference type="AlphaFoldDB" id="A0A218NMQ0"/>
<sequence>MVFKNKVDKIVFNKNEDLDICNKAMHIYAKKESFKEIQHMLDNADMNILQVEGGMIDILFISYKNEKVALVEYSIEDKGRAELTVYKDNGWREKLDDIYKEAGLIGKHTASEINKDPHSSLAIDYKKIVKYRTEEAEKKLYNGSLNDLLDKSINVYDASSKFDEIKEALYKKRISINLISNRRNDVYIDISHNGKLVAKISKYGERKAVDNKLFASIYDGGWQKDLYEIYSRSKELEGEDNQKSELKDN</sequence>
<dbReference type="KEGG" id="marh:Mia14_0406"/>
<organism evidence="1 2">
    <name type="scientific">Candidatus Mancarchaeum acidiphilum</name>
    <dbReference type="NCBI Taxonomy" id="1920749"/>
    <lineage>
        <taxon>Archaea</taxon>
        <taxon>Candidatus Micrarchaeota</taxon>
        <taxon>Candidatus Mancarchaeum</taxon>
    </lineage>
</organism>
<dbReference type="GeneID" id="33313961"/>
<name>A0A218NMQ0_9ARCH</name>
<keyword evidence="2" id="KW-1185">Reference proteome</keyword>
<dbReference type="Proteomes" id="UP000197679">
    <property type="component" value="Chromosome"/>
</dbReference>
<protein>
    <submittedName>
        <fullName evidence="1">Uncharacterized protein</fullName>
    </submittedName>
</protein>
<dbReference type="RefSeq" id="WP_088819894.1">
    <property type="nucleotide sequence ID" value="NZ_CP019964.1"/>
</dbReference>
<gene>
    <name evidence="1" type="ORF">Mia14_0406</name>
</gene>